<gene>
    <name evidence="2" type="ORF">JOD45_002534</name>
</gene>
<evidence type="ECO:0000259" key="1">
    <source>
        <dbReference type="Pfam" id="PF13452"/>
    </source>
</evidence>
<dbReference type="SUPFAM" id="SSF54637">
    <property type="entry name" value="Thioesterase/thiol ester dehydrase-isomerase"/>
    <property type="match status" value="1"/>
</dbReference>
<evidence type="ECO:0000313" key="3">
    <source>
        <dbReference type="Proteomes" id="UP000808914"/>
    </source>
</evidence>
<protein>
    <submittedName>
        <fullName evidence="2">Acyl dehydratase</fullName>
    </submittedName>
</protein>
<proteinExistence type="predicted"/>
<comment type="caution">
    <text evidence="2">The sequence shown here is derived from an EMBL/GenBank/DDBJ whole genome shotgun (WGS) entry which is preliminary data.</text>
</comment>
<sequence>MLTVKCFMSPAGQKHNKNNNEEVTRMFEQVIGTRSKKVCNIVEKGAVKKFAEAIGDPHPIYLDENYAEKTRYKKNIAPPTFPRVFEYGTIPGLELPKAGLIHGEQHYEYRRPLFVGEVLYCYSEVENYYEKQGSQGNLGFLVIKSVGEDELGNEVFTSKQVVVITDAVRKEIAK</sequence>
<name>A0ABS2Q1Y1_9BACL</name>
<dbReference type="PIRSF" id="PIRSF018072">
    <property type="entry name" value="UCP018072"/>
    <property type="match status" value="1"/>
</dbReference>
<keyword evidence="3" id="KW-1185">Reference proteome</keyword>
<dbReference type="EMBL" id="JAFBER010000019">
    <property type="protein sequence ID" value="MBM7646306.1"/>
    <property type="molecule type" value="Genomic_DNA"/>
</dbReference>
<dbReference type="InterPro" id="IPR016709">
    <property type="entry name" value="HadA-like"/>
</dbReference>
<feature type="domain" description="FAS1-like dehydratase" evidence="1">
    <location>
        <begin position="30"/>
        <end position="157"/>
    </location>
</feature>
<reference evidence="2 3" key="1">
    <citation type="submission" date="2021-01" db="EMBL/GenBank/DDBJ databases">
        <title>Genomic Encyclopedia of Type Strains, Phase IV (KMG-IV): sequencing the most valuable type-strain genomes for metagenomic binning, comparative biology and taxonomic classification.</title>
        <authorList>
            <person name="Goeker M."/>
        </authorList>
    </citation>
    <scope>NUCLEOTIDE SEQUENCE [LARGE SCALE GENOMIC DNA]</scope>
    <source>
        <strain evidence="2 3">DSM 28236</strain>
    </source>
</reference>
<evidence type="ECO:0000313" key="2">
    <source>
        <dbReference type="EMBL" id="MBM7646306.1"/>
    </source>
</evidence>
<dbReference type="InterPro" id="IPR039569">
    <property type="entry name" value="FAS1-like_DH_region"/>
</dbReference>
<accession>A0ABS2Q1Y1</accession>
<dbReference type="Proteomes" id="UP000808914">
    <property type="component" value="Unassembled WGS sequence"/>
</dbReference>
<organism evidence="2 3">
    <name type="scientific">Scopulibacillus daqui</name>
    <dbReference type="NCBI Taxonomy" id="1469162"/>
    <lineage>
        <taxon>Bacteria</taxon>
        <taxon>Bacillati</taxon>
        <taxon>Bacillota</taxon>
        <taxon>Bacilli</taxon>
        <taxon>Bacillales</taxon>
        <taxon>Sporolactobacillaceae</taxon>
        <taxon>Scopulibacillus</taxon>
    </lineage>
</organism>
<dbReference type="InterPro" id="IPR029069">
    <property type="entry name" value="HotDog_dom_sf"/>
</dbReference>
<dbReference type="Gene3D" id="3.10.129.10">
    <property type="entry name" value="Hotdog Thioesterase"/>
    <property type="match status" value="1"/>
</dbReference>
<dbReference type="CDD" id="cd03441">
    <property type="entry name" value="R_hydratase_like"/>
    <property type="match status" value="1"/>
</dbReference>
<dbReference type="Pfam" id="PF13452">
    <property type="entry name" value="FAS1_DH_region"/>
    <property type="match status" value="1"/>
</dbReference>